<dbReference type="Pfam" id="PF08495">
    <property type="entry name" value="FIST"/>
    <property type="match status" value="1"/>
</dbReference>
<evidence type="ECO:0000313" key="9">
    <source>
        <dbReference type="Proteomes" id="UP001500957"/>
    </source>
</evidence>
<sequence>MRFGSGVERAATAGNLAGAARLAAATARAALGGQAPDLACVFISGLDVDDIATAGEVVVAELGAAALIGCSASGVIGPETGCELEPAVAVWAAVLPGARIQTFHLDVVRSPDGLTVLGLPDPEIDDAVGVLLADPWSFPVDGFVELSNEVLPGLPLVGGLAGSALATAGRSTWLACDDDAFDSGAVGVLIGGEVDVSTVVSQGCRPVGPTMVVTSADGNELLSLAGMPASEKLQEVLAALDPEDRELALTGLQIGIAMDEYAEVHERGDFLIRGVAGLHPDRGSIVVGDVVEVGRTVRFQVRDATAAHDELTEVLTQFRTDVGTARGALLFSCNGRGASMFGTADHDAKLVAAGLDVPALAGFFAGGEIGPVGGRNHLHGFTASILAFGSADS</sequence>
<comment type="subcellular location">
    <subcellularLocation>
        <location evidence="1">Cell membrane</location>
        <topology evidence="1">Multi-pass membrane protein</topology>
    </subcellularLocation>
</comment>
<dbReference type="InterPro" id="IPR013702">
    <property type="entry name" value="FIST_domain_N"/>
</dbReference>
<name>A0ABP3RLJ7_9ACTN</name>
<evidence type="ECO:0000256" key="4">
    <source>
        <dbReference type="ARBA" id="ARBA00022989"/>
    </source>
</evidence>
<evidence type="ECO:0000256" key="3">
    <source>
        <dbReference type="ARBA" id="ARBA00022692"/>
    </source>
</evidence>
<protein>
    <submittedName>
        <fullName evidence="8">FIST N-terminal domain-containing protein</fullName>
    </submittedName>
</protein>
<keyword evidence="9" id="KW-1185">Reference proteome</keyword>
<dbReference type="PANTHER" id="PTHR14939">
    <property type="entry name" value="F-BOX ONLY PROTEIN 22"/>
    <property type="match status" value="1"/>
</dbReference>
<gene>
    <name evidence="8" type="ORF">GCM10009547_13420</name>
</gene>
<feature type="domain" description="FIST" evidence="6">
    <location>
        <begin position="35"/>
        <end position="228"/>
    </location>
</feature>
<dbReference type="PANTHER" id="PTHR14939:SF5">
    <property type="entry name" value="F-BOX ONLY PROTEIN 22"/>
    <property type="match status" value="1"/>
</dbReference>
<dbReference type="InterPro" id="IPR019494">
    <property type="entry name" value="FIST_C"/>
</dbReference>
<evidence type="ECO:0000256" key="1">
    <source>
        <dbReference type="ARBA" id="ARBA00004651"/>
    </source>
</evidence>
<evidence type="ECO:0000313" key="8">
    <source>
        <dbReference type="EMBL" id="GAA0612797.1"/>
    </source>
</evidence>
<proteinExistence type="predicted"/>
<keyword evidence="2" id="KW-1003">Cell membrane</keyword>
<evidence type="ECO:0000256" key="5">
    <source>
        <dbReference type="ARBA" id="ARBA00023136"/>
    </source>
</evidence>
<evidence type="ECO:0000256" key="2">
    <source>
        <dbReference type="ARBA" id="ARBA00022475"/>
    </source>
</evidence>
<dbReference type="Pfam" id="PF10442">
    <property type="entry name" value="FIST_C"/>
    <property type="match status" value="1"/>
</dbReference>
<dbReference type="SMART" id="SM00897">
    <property type="entry name" value="FIST"/>
    <property type="match status" value="1"/>
</dbReference>
<dbReference type="EMBL" id="BAAAHE010000009">
    <property type="protein sequence ID" value="GAA0612797.1"/>
    <property type="molecule type" value="Genomic_DNA"/>
</dbReference>
<dbReference type="PIRSF" id="PIRSF018953">
    <property type="entry name" value="UCP018953"/>
    <property type="match status" value="1"/>
</dbReference>
<comment type="caution">
    <text evidence="8">The sequence shown here is derived from an EMBL/GenBank/DDBJ whole genome shotgun (WGS) entry which is preliminary data.</text>
</comment>
<evidence type="ECO:0000259" key="6">
    <source>
        <dbReference type="SMART" id="SM00897"/>
    </source>
</evidence>
<reference evidence="9" key="1">
    <citation type="journal article" date="2019" name="Int. J. Syst. Evol. Microbiol.">
        <title>The Global Catalogue of Microorganisms (GCM) 10K type strain sequencing project: providing services to taxonomists for standard genome sequencing and annotation.</title>
        <authorList>
            <consortium name="The Broad Institute Genomics Platform"/>
            <consortium name="The Broad Institute Genome Sequencing Center for Infectious Disease"/>
            <person name="Wu L."/>
            <person name="Ma J."/>
        </authorList>
    </citation>
    <scope>NUCLEOTIDE SEQUENCE [LARGE SCALE GENOMIC DNA]</scope>
    <source>
        <strain evidence="9">JCM 10671</strain>
    </source>
</reference>
<dbReference type="RefSeq" id="WP_344602933.1">
    <property type="nucleotide sequence ID" value="NZ_BAAAHE010000009.1"/>
</dbReference>
<dbReference type="Proteomes" id="UP001500957">
    <property type="component" value="Unassembled WGS sequence"/>
</dbReference>
<dbReference type="SMART" id="SM01204">
    <property type="entry name" value="FIST_C"/>
    <property type="match status" value="1"/>
</dbReference>
<keyword evidence="4" id="KW-1133">Transmembrane helix</keyword>
<accession>A0ABP3RLJ7</accession>
<organism evidence="8 9">
    <name type="scientific">Sporichthya brevicatena</name>
    <dbReference type="NCBI Taxonomy" id="171442"/>
    <lineage>
        <taxon>Bacteria</taxon>
        <taxon>Bacillati</taxon>
        <taxon>Actinomycetota</taxon>
        <taxon>Actinomycetes</taxon>
        <taxon>Sporichthyales</taxon>
        <taxon>Sporichthyaceae</taxon>
        <taxon>Sporichthya</taxon>
    </lineage>
</organism>
<keyword evidence="5" id="KW-0472">Membrane</keyword>
<feature type="domain" description="FIST C-domain" evidence="7">
    <location>
        <begin position="229"/>
        <end position="372"/>
    </location>
</feature>
<evidence type="ECO:0000259" key="7">
    <source>
        <dbReference type="SMART" id="SM01204"/>
    </source>
</evidence>
<keyword evidence="3" id="KW-0812">Transmembrane</keyword>
<dbReference type="InterPro" id="IPR016741">
    <property type="entry name" value="UCP018953"/>
</dbReference>